<dbReference type="EMBL" id="CANL01000080">
    <property type="protein sequence ID" value="CCM65918.1"/>
    <property type="molecule type" value="Genomic_DNA"/>
</dbReference>
<proteinExistence type="predicted"/>
<gene>
    <name evidence="2" type="ORF">BN381_810021</name>
</gene>
<dbReference type="HOGENOM" id="CLU_3267321_0_0_11"/>
<keyword evidence="3" id="KW-1185">Reference proteome</keyword>
<evidence type="ECO:0000313" key="3">
    <source>
        <dbReference type="Proteomes" id="UP000018291"/>
    </source>
</evidence>
<dbReference type="AlphaFoldDB" id="R4Z5B4"/>
<organism evidence="2 3">
    <name type="scientific">Candidatus Neomicrothrix parvicella RN1</name>
    <dbReference type="NCBI Taxonomy" id="1229780"/>
    <lineage>
        <taxon>Bacteria</taxon>
        <taxon>Bacillati</taxon>
        <taxon>Actinomycetota</taxon>
        <taxon>Acidimicrobiia</taxon>
        <taxon>Acidimicrobiales</taxon>
        <taxon>Microthrixaceae</taxon>
        <taxon>Candidatus Neomicrothrix</taxon>
    </lineage>
</organism>
<comment type="caution">
    <text evidence="2">The sequence shown here is derived from an EMBL/GenBank/DDBJ whole genome shotgun (WGS) entry which is preliminary data.</text>
</comment>
<dbReference type="Proteomes" id="UP000018291">
    <property type="component" value="Unassembled WGS sequence"/>
</dbReference>
<name>R4Z5B4_9ACTN</name>
<reference evidence="2 3" key="1">
    <citation type="journal article" date="2013" name="ISME J.">
        <title>Metabolic model for the filamentous 'Candidatus Microthrix parvicella' based on genomic and metagenomic analyses.</title>
        <authorList>
            <person name="Jon McIlroy S."/>
            <person name="Kristiansen R."/>
            <person name="Albertsen M."/>
            <person name="Michael Karst S."/>
            <person name="Rossetti S."/>
            <person name="Lund Nielsen J."/>
            <person name="Tandoi V."/>
            <person name="James Seviour R."/>
            <person name="Nielsen P.H."/>
        </authorList>
    </citation>
    <scope>NUCLEOTIDE SEQUENCE [LARGE SCALE GENOMIC DNA]</scope>
    <source>
        <strain evidence="2 3">RN1</strain>
    </source>
</reference>
<sequence length="41" mass="4455">MPPGNISKRMETGYPRADGKDGGQSTSATPPPHTVRDIFKR</sequence>
<evidence type="ECO:0000313" key="2">
    <source>
        <dbReference type="EMBL" id="CCM65918.1"/>
    </source>
</evidence>
<accession>R4Z5B4</accession>
<dbReference type="STRING" id="1229780.BN381_810021"/>
<feature type="region of interest" description="Disordered" evidence="1">
    <location>
        <begin position="1"/>
        <end position="41"/>
    </location>
</feature>
<evidence type="ECO:0000256" key="1">
    <source>
        <dbReference type="SAM" id="MobiDB-lite"/>
    </source>
</evidence>
<protein>
    <submittedName>
        <fullName evidence="2">Uncharacterized protein</fullName>
    </submittedName>
</protein>